<evidence type="ECO:0000313" key="12">
    <source>
        <dbReference type="EMBL" id="MBF8437602.1"/>
    </source>
</evidence>
<dbReference type="SMART" id="SM00533">
    <property type="entry name" value="MUTSd"/>
    <property type="match status" value="1"/>
</dbReference>
<dbReference type="NCBIfam" id="TIGR01069">
    <property type="entry name" value="mutS2"/>
    <property type="match status" value="1"/>
</dbReference>
<dbReference type="InterPro" id="IPR005747">
    <property type="entry name" value="MutS2"/>
</dbReference>
<dbReference type="GO" id="GO:0005524">
    <property type="term" value="F:ATP binding"/>
    <property type="evidence" value="ECO:0007669"/>
    <property type="project" value="UniProtKB-UniRule"/>
</dbReference>
<evidence type="ECO:0000259" key="11">
    <source>
        <dbReference type="PROSITE" id="PS50828"/>
    </source>
</evidence>
<feature type="region of interest" description="Disordered" evidence="10">
    <location>
        <begin position="625"/>
        <end position="656"/>
    </location>
</feature>
<feature type="coiled-coil region" evidence="9">
    <location>
        <begin position="149"/>
        <end position="183"/>
    </location>
</feature>
<dbReference type="Gene3D" id="3.40.50.300">
    <property type="entry name" value="P-loop containing nucleotide triphosphate hydrolases"/>
    <property type="match status" value="1"/>
</dbReference>
<dbReference type="GO" id="GO:0006298">
    <property type="term" value="P:mismatch repair"/>
    <property type="evidence" value="ECO:0007669"/>
    <property type="project" value="InterPro"/>
</dbReference>
<dbReference type="CDD" id="cd03280">
    <property type="entry name" value="ABC_MutS2"/>
    <property type="match status" value="1"/>
</dbReference>
<comment type="caution">
    <text evidence="12">The sequence shown here is derived from an EMBL/GenBank/DDBJ whole genome shotgun (WGS) entry which is preliminary data.</text>
</comment>
<protein>
    <recommendedName>
        <fullName evidence="8">Endonuclease MutS2</fullName>
        <ecNumber evidence="8">3.1.-.-</ecNumber>
    </recommendedName>
    <alternativeName>
        <fullName evidence="8">Ribosome-associated protein quality control-upstream factor</fullName>
        <shortName evidence="8">RQC-upstream factor</shortName>
        <shortName evidence="8">RqcU</shortName>
        <ecNumber evidence="8">3.6.4.-</ecNumber>
    </alternativeName>
</protein>
<proteinExistence type="inferred from homology"/>
<dbReference type="HAMAP" id="MF_00092">
    <property type="entry name" value="MutS2"/>
    <property type="match status" value="1"/>
</dbReference>
<dbReference type="SUPFAM" id="SSF48334">
    <property type="entry name" value="DNA repair protein MutS, domain III"/>
    <property type="match status" value="1"/>
</dbReference>
<name>A0A931ARF9_9FIRM</name>
<evidence type="ECO:0000256" key="4">
    <source>
        <dbReference type="ARBA" id="ARBA00022801"/>
    </source>
</evidence>
<dbReference type="InterPro" id="IPR002625">
    <property type="entry name" value="Smr_dom"/>
</dbReference>
<keyword evidence="1 8" id="KW-0540">Nuclease</keyword>
<dbReference type="PANTHER" id="PTHR48466:SF2">
    <property type="entry name" value="OS10G0509000 PROTEIN"/>
    <property type="match status" value="1"/>
</dbReference>
<accession>A0A931ARF9</accession>
<dbReference type="InterPro" id="IPR046893">
    <property type="entry name" value="MSSS"/>
</dbReference>
<dbReference type="InterPro" id="IPR036187">
    <property type="entry name" value="DNA_mismatch_repair_MutS_sf"/>
</dbReference>
<feature type="coiled-coil region" evidence="9">
    <location>
        <begin position="239"/>
        <end position="267"/>
    </location>
</feature>
<dbReference type="PANTHER" id="PTHR48466">
    <property type="entry name" value="OS10G0509000 PROTEIN-RELATED"/>
    <property type="match status" value="1"/>
</dbReference>
<gene>
    <name evidence="8" type="primary">mutS2</name>
    <name evidence="8" type="synonym">rqcU</name>
    <name evidence="12" type="ORF">I0Q91_10945</name>
</gene>
<dbReference type="InterPro" id="IPR000432">
    <property type="entry name" value="DNA_mismatch_repair_MutS_C"/>
</dbReference>
<sequence>MHRPSLEVLEFNKIKEMVAEQARTYPGKNKVRSLVPFKYKDQVQYKLKEAGQAAALIEELGRPPLLCPEDIPAILERASKEIVLQISEISKVERLIRSTGNSLAYFKDLKDLEEKFKSGDNLIIDGPLLKYAENLENQGELLNEINKIIDENNEIKDTASNKLKNIRNNIDSTENQIRNKLDSIIRDSGRQKMLQDTIVTRRENRFVVPVKQEYKNTFSGIIHDQSSSGVTVFMEPVEVVKLNNNLRELQQDEKAEIQRILRKLTLKIADRYRPLKRNFNILVKIDEIFARGGFLNQYDGTVPAVNKSGYIKIVQGRHPLLGDQAVPIDVHVGGKFRTLLITGPNTGGKTVALKTLGLFVSLAGSGIPVPADDGTRISIFNSVFADIGDEQSIEQNLSTFSSHMNKINMFLSKADANSLVLLDEIGAGTDPREGAALGIALLDEFKEKNAVTVATTHYSQLKSYAYSNDGVENASVEFDLESLSPTYRLIMGVPGGSNAFEIALRLGLPDKIIEDARSLLDEDELVVEEIIADLNDKRRYYEEKNLELEKLEARLEKEKEELEKEKEKLDKDKKKILEETREQARRELRQAQAKAKRILSELKNKDFANRPDVDRLETEINQEMKDMEKKLKTESKESDKDKEISHDFQPGEEVRINSLSQTGEIIELDDSKKEATVQAGIMQVTVDQSDLSPTPDEEKEDKKTFKKYQVKKNKSVSNSLDIRGKRYEEAQQIVDKYLDDAFLAGLTEVEIIHGKGSGALREAVAELLEESPHVKSYRTGGEGEGGLGVTIAKIGK</sequence>
<keyword evidence="3 8" id="KW-0547">Nucleotide-binding</keyword>
<dbReference type="SUPFAM" id="SSF160443">
    <property type="entry name" value="SMR domain-like"/>
    <property type="match status" value="1"/>
</dbReference>
<evidence type="ECO:0000256" key="1">
    <source>
        <dbReference type="ARBA" id="ARBA00022722"/>
    </source>
</evidence>
<keyword evidence="2 8" id="KW-0699">rRNA-binding</keyword>
<dbReference type="GO" id="GO:0004519">
    <property type="term" value="F:endonuclease activity"/>
    <property type="evidence" value="ECO:0007669"/>
    <property type="project" value="UniProtKB-UniRule"/>
</dbReference>
<dbReference type="RefSeq" id="WP_270454597.1">
    <property type="nucleotide sequence ID" value="NZ_JADPIE010000006.1"/>
</dbReference>
<dbReference type="InterPro" id="IPR027417">
    <property type="entry name" value="P-loop_NTPase"/>
</dbReference>
<dbReference type="Proteomes" id="UP000621436">
    <property type="component" value="Unassembled WGS sequence"/>
</dbReference>
<keyword evidence="8 12" id="KW-0255">Endonuclease</keyword>
<reference evidence="12" key="1">
    <citation type="submission" date="2020-11" db="EMBL/GenBank/DDBJ databases">
        <title>Halonatronomonas betainensis gen. nov., sp. nov. a novel haloalkaliphilic representative of the family Halanaerobiacae capable of betaine degradation.</title>
        <authorList>
            <person name="Boltyanskaya Y."/>
            <person name="Kevbrin V."/>
            <person name="Detkova E."/>
            <person name="Grouzdev D.S."/>
            <person name="Koziaeva V."/>
            <person name="Zhilina T."/>
        </authorList>
    </citation>
    <scope>NUCLEOTIDE SEQUENCE</scope>
    <source>
        <strain evidence="12">Z-7014</strain>
    </source>
</reference>
<evidence type="ECO:0000256" key="5">
    <source>
        <dbReference type="ARBA" id="ARBA00022840"/>
    </source>
</evidence>
<dbReference type="Pfam" id="PF01713">
    <property type="entry name" value="Smr"/>
    <property type="match status" value="1"/>
</dbReference>
<feature type="binding site" evidence="8">
    <location>
        <begin position="343"/>
        <end position="350"/>
    </location>
    <ligand>
        <name>ATP</name>
        <dbReference type="ChEBI" id="CHEBI:30616"/>
    </ligand>
</feature>
<comment type="function">
    <text evidence="8">Endonuclease that is involved in the suppression of homologous recombination and thus may have a key role in the control of bacterial genetic diversity.</text>
</comment>
<dbReference type="PROSITE" id="PS00486">
    <property type="entry name" value="DNA_MISMATCH_REPAIR_2"/>
    <property type="match status" value="1"/>
</dbReference>
<dbReference type="PROSITE" id="PS50828">
    <property type="entry name" value="SMR"/>
    <property type="match status" value="1"/>
</dbReference>
<evidence type="ECO:0000256" key="3">
    <source>
        <dbReference type="ARBA" id="ARBA00022741"/>
    </source>
</evidence>
<dbReference type="SUPFAM" id="SSF52540">
    <property type="entry name" value="P-loop containing nucleoside triphosphate hydrolases"/>
    <property type="match status" value="1"/>
</dbReference>
<dbReference type="GO" id="GO:0019843">
    <property type="term" value="F:rRNA binding"/>
    <property type="evidence" value="ECO:0007669"/>
    <property type="project" value="UniProtKB-UniRule"/>
</dbReference>
<dbReference type="SMART" id="SM00534">
    <property type="entry name" value="MUTSac"/>
    <property type="match status" value="1"/>
</dbReference>
<dbReference type="Pfam" id="PF00488">
    <property type="entry name" value="MutS_V"/>
    <property type="match status" value="1"/>
</dbReference>
<dbReference type="Gene3D" id="3.30.1370.110">
    <property type="match status" value="1"/>
</dbReference>
<evidence type="ECO:0000256" key="2">
    <source>
        <dbReference type="ARBA" id="ARBA00022730"/>
    </source>
</evidence>
<keyword evidence="5 8" id="KW-0067">ATP-binding</keyword>
<evidence type="ECO:0000256" key="6">
    <source>
        <dbReference type="ARBA" id="ARBA00022884"/>
    </source>
</evidence>
<evidence type="ECO:0000256" key="8">
    <source>
        <dbReference type="HAMAP-Rule" id="MF_00092"/>
    </source>
</evidence>
<dbReference type="GO" id="GO:0030983">
    <property type="term" value="F:mismatched DNA binding"/>
    <property type="evidence" value="ECO:0007669"/>
    <property type="project" value="InterPro"/>
</dbReference>
<keyword evidence="7 8" id="KW-0238">DNA-binding</keyword>
<dbReference type="GO" id="GO:0045910">
    <property type="term" value="P:negative regulation of DNA recombination"/>
    <property type="evidence" value="ECO:0007669"/>
    <property type="project" value="InterPro"/>
</dbReference>
<feature type="compositionally biased region" description="Basic and acidic residues" evidence="10">
    <location>
        <begin position="625"/>
        <end position="646"/>
    </location>
</feature>
<dbReference type="GO" id="GO:0140664">
    <property type="term" value="F:ATP-dependent DNA damage sensor activity"/>
    <property type="evidence" value="ECO:0007669"/>
    <property type="project" value="InterPro"/>
</dbReference>
<dbReference type="InterPro" id="IPR007696">
    <property type="entry name" value="DNA_mismatch_repair_MutS_core"/>
</dbReference>
<dbReference type="GO" id="GO:0072344">
    <property type="term" value="P:rescue of stalled ribosome"/>
    <property type="evidence" value="ECO:0007669"/>
    <property type="project" value="UniProtKB-UniRule"/>
</dbReference>
<keyword evidence="13" id="KW-1185">Reference proteome</keyword>
<dbReference type="EMBL" id="JADPIE010000006">
    <property type="protein sequence ID" value="MBF8437602.1"/>
    <property type="molecule type" value="Genomic_DNA"/>
</dbReference>
<keyword evidence="9" id="KW-0175">Coiled coil</keyword>
<dbReference type="Pfam" id="PF20297">
    <property type="entry name" value="MSSS"/>
    <property type="match status" value="1"/>
</dbReference>
<dbReference type="FunFam" id="3.40.50.300:FF:000830">
    <property type="entry name" value="Endonuclease MutS2"/>
    <property type="match status" value="1"/>
</dbReference>
<dbReference type="AlphaFoldDB" id="A0A931ARF9"/>
<dbReference type="PIRSF" id="PIRSF005814">
    <property type="entry name" value="MutS_YshD"/>
    <property type="match status" value="1"/>
</dbReference>
<dbReference type="SMART" id="SM00463">
    <property type="entry name" value="SMR"/>
    <property type="match status" value="1"/>
</dbReference>
<organism evidence="12 13">
    <name type="scientific">Halonatronomonas betaini</name>
    <dbReference type="NCBI Taxonomy" id="2778430"/>
    <lineage>
        <taxon>Bacteria</taxon>
        <taxon>Bacillati</taxon>
        <taxon>Bacillota</taxon>
        <taxon>Clostridia</taxon>
        <taxon>Halanaerobiales</taxon>
        <taxon>Halarsenatibacteraceae</taxon>
        <taxon>Halonatronomonas</taxon>
    </lineage>
</organism>
<feature type="domain" description="Smr" evidence="11">
    <location>
        <begin position="720"/>
        <end position="795"/>
    </location>
</feature>
<dbReference type="GO" id="GO:0043023">
    <property type="term" value="F:ribosomal large subunit binding"/>
    <property type="evidence" value="ECO:0007669"/>
    <property type="project" value="UniProtKB-UniRule"/>
</dbReference>
<keyword evidence="4 8" id="KW-0378">Hydrolase</keyword>
<evidence type="ECO:0000256" key="7">
    <source>
        <dbReference type="ARBA" id="ARBA00023125"/>
    </source>
</evidence>
<feature type="region of interest" description="Disordered" evidence="10">
    <location>
        <begin position="684"/>
        <end position="704"/>
    </location>
</feature>
<keyword evidence="6 8" id="KW-0694">RNA-binding</keyword>
<dbReference type="EC" id="3.1.-.-" evidence="8"/>
<comment type="subunit">
    <text evidence="8">Homodimer. Binds to stalled ribosomes, contacting rRNA.</text>
</comment>
<evidence type="ECO:0000256" key="10">
    <source>
        <dbReference type="SAM" id="MobiDB-lite"/>
    </source>
</evidence>
<comment type="function">
    <text evidence="8">Acts as a ribosome collision sensor, splitting the ribosome into its 2 subunits. Detects stalled/collided 70S ribosomes which it binds and splits by an ATP-hydrolysis driven conformational change. Acts upstream of the ribosome quality control system (RQC), a ribosome-associated complex that mediates the extraction of incompletely synthesized nascent chains from stalled ribosomes and their subsequent degradation. Probably generates substrates for RQC.</text>
</comment>
<dbReference type="InterPro" id="IPR045076">
    <property type="entry name" value="MutS"/>
</dbReference>
<comment type="similarity">
    <text evidence="8">Belongs to the DNA mismatch repair MutS family. MutS2 subfamily.</text>
</comment>
<dbReference type="InterPro" id="IPR036063">
    <property type="entry name" value="Smr_dom_sf"/>
</dbReference>
<evidence type="ECO:0000313" key="13">
    <source>
        <dbReference type="Proteomes" id="UP000621436"/>
    </source>
</evidence>
<evidence type="ECO:0000256" key="9">
    <source>
        <dbReference type="SAM" id="Coils"/>
    </source>
</evidence>
<dbReference type="EC" id="3.6.4.-" evidence="8"/>
<dbReference type="GO" id="GO:0016887">
    <property type="term" value="F:ATP hydrolysis activity"/>
    <property type="evidence" value="ECO:0007669"/>
    <property type="project" value="InterPro"/>
</dbReference>